<gene>
    <name evidence="1" type="ORF">CEXT_503761</name>
</gene>
<accession>A0AAV4WYI4</accession>
<dbReference type="EMBL" id="BPLR01017000">
    <property type="protein sequence ID" value="GIY87970.1"/>
    <property type="molecule type" value="Genomic_DNA"/>
</dbReference>
<evidence type="ECO:0000313" key="1">
    <source>
        <dbReference type="EMBL" id="GIY87970.1"/>
    </source>
</evidence>
<organism evidence="1 2">
    <name type="scientific">Caerostris extrusa</name>
    <name type="common">Bark spider</name>
    <name type="synonym">Caerostris bankana</name>
    <dbReference type="NCBI Taxonomy" id="172846"/>
    <lineage>
        <taxon>Eukaryota</taxon>
        <taxon>Metazoa</taxon>
        <taxon>Ecdysozoa</taxon>
        <taxon>Arthropoda</taxon>
        <taxon>Chelicerata</taxon>
        <taxon>Arachnida</taxon>
        <taxon>Araneae</taxon>
        <taxon>Araneomorphae</taxon>
        <taxon>Entelegynae</taxon>
        <taxon>Araneoidea</taxon>
        <taxon>Araneidae</taxon>
        <taxon>Caerostris</taxon>
    </lineage>
</organism>
<comment type="caution">
    <text evidence="1">The sequence shown here is derived from an EMBL/GenBank/DDBJ whole genome shotgun (WGS) entry which is preliminary data.</text>
</comment>
<proteinExistence type="predicted"/>
<dbReference type="Proteomes" id="UP001054945">
    <property type="component" value="Unassembled WGS sequence"/>
</dbReference>
<evidence type="ECO:0000313" key="2">
    <source>
        <dbReference type="Proteomes" id="UP001054945"/>
    </source>
</evidence>
<name>A0AAV4WYI4_CAEEX</name>
<dbReference type="AlphaFoldDB" id="A0AAV4WYI4"/>
<protein>
    <submittedName>
        <fullName evidence="1">Uncharacterized protein</fullName>
    </submittedName>
</protein>
<reference evidence="1 2" key="1">
    <citation type="submission" date="2021-06" db="EMBL/GenBank/DDBJ databases">
        <title>Caerostris extrusa draft genome.</title>
        <authorList>
            <person name="Kono N."/>
            <person name="Arakawa K."/>
        </authorList>
    </citation>
    <scope>NUCLEOTIDE SEQUENCE [LARGE SCALE GENOMIC DNA]</scope>
</reference>
<sequence length="85" mass="9742">MWCHVNANFATMFFVKSISRFCPHTTTTLNLPQLSEKGKNSVGICKTLAKHMSSIDCKHNYMNSQHATLPPRHVIFKIRKADAYF</sequence>
<keyword evidence="2" id="KW-1185">Reference proteome</keyword>